<accession>A0ABN9ZTF4</accession>
<organism evidence="2 3">
    <name type="scientific">Pipistrellus nathusii</name>
    <name type="common">Nathusius' pipistrelle</name>
    <dbReference type="NCBI Taxonomy" id="59473"/>
    <lineage>
        <taxon>Eukaryota</taxon>
        <taxon>Metazoa</taxon>
        <taxon>Chordata</taxon>
        <taxon>Craniata</taxon>
        <taxon>Vertebrata</taxon>
        <taxon>Euteleostomi</taxon>
        <taxon>Mammalia</taxon>
        <taxon>Eutheria</taxon>
        <taxon>Laurasiatheria</taxon>
        <taxon>Chiroptera</taxon>
        <taxon>Yangochiroptera</taxon>
        <taxon>Vespertilionidae</taxon>
        <taxon>Pipistrellus</taxon>
    </lineage>
</organism>
<dbReference type="Gene3D" id="6.10.250.440">
    <property type="match status" value="1"/>
</dbReference>
<gene>
    <name evidence="2" type="ORF">MPIPNATIZW_LOCUS9819</name>
</gene>
<feature type="region of interest" description="Disordered" evidence="1">
    <location>
        <begin position="41"/>
        <end position="68"/>
    </location>
</feature>
<evidence type="ECO:0000256" key="1">
    <source>
        <dbReference type="SAM" id="MobiDB-lite"/>
    </source>
</evidence>
<sequence>MEDMMSSTMKLTTPQSQVDMLLQEMAGEAHLDLNMELSQGQTDSMGMSVASGEQDELSQRMARRRDQV</sequence>
<dbReference type="EMBL" id="OY882859">
    <property type="protein sequence ID" value="CAK6441513.1"/>
    <property type="molecule type" value="Genomic_DNA"/>
</dbReference>
<protein>
    <submittedName>
        <fullName evidence="2">Uncharacterized protein</fullName>
    </submittedName>
</protein>
<name>A0ABN9ZTF4_PIPNA</name>
<keyword evidence="3" id="KW-1185">Reference proteome</keyword>
<dbReference type="Proteomes" id="UP001314169">
    <property type="component" value="Chromosome 2"/>
</dbReference>
<reference evidence="2" key="1">
    <citation type="submission" date="2023-12" db="EMBL/GenBank/DDBJ databases">
        <authorList>
            <person name="Brown T."/>
        </authorList>
    </citation>
    <scope>NUCLEOTIDE SEQUENCE</scope>
</reference>
<proteinExistence type="predicted"/>
<evidence type="ECO:0000313" key="3">
    <source>
        <dbReference type="Proteomes" id="UP001314169"/>
    </source>
</evidence>
<evidence type="ECO:0000313" key="2">
    <source>
        <dbReference type="EMBL" id="CAK6441513.1"/>
    </source>
</evidence>